<dbReference type="PANTHER" id="PTHR36091">
    <property type="entry name" value="ALTERED INHERITANCE OF MITOCHONDRIA PROTEIN 9, MITOCHONDRIAL"/>
    <property type="match status" value="1"/>
</dbReference>
<name>A0A9P4TIS0_CURKU</name>
<dbReference type="EMBL" id="SWKU01000006">
    <property type="protein sequence ID" value="KAF3005696.1"/>
    <property type="molecule type" value="Genomic_DNA"/>
</dbReference>
<keyword evidence="3" id="KW-1185">Reference proteome</keyword>
<comment type="caution">
    <text evidence="2">The sequence shown here is derived from an EMBL/GenBank/DDBJ whole genome shotgun (WGS) entry which is preliminary data.</text>
</comment>
<gene>
    <name evidence="2" type="ORF">E8E13_005421</name>
</gene>
<sequence length="533" mass="60688">MSFTSLARCCIKACRRGFADDRYRRAAKHASPPDVKYKEELFSFTRGRFVCNEQHELSQRRVRFDVNELARCAAEAVGAESCIDMLKYPDGMYNKIMLLTMDNGSRVVAQVPNPNAGLPHFTTASEVATMDFARNVLETPVPKVLAWCSQAHETPVGAKYIIMEQTSVSFTNYGSLYYSKDLDNTPDNQPLYVDAKGNRVMSTHYAIGPSTGREFVDNGRVTAGFDRGPWNSLEAYHTAIGHREMTCISQFPELPKSPVTLCGPGTYQPTRARKLEALRHYLNIIRHILPKDENITLSHLWHEDLHVGNIFVDPSEPTKVVGLIDWQSTELSPLYFHARQPHFIDYEGSPINGLERPQPRKDLDKLEPSARREAEALYLYQSLCSLYMTLISRQNPRLYEAIEFQNTPQYEHLLLARNILIDGEVAYLSKLAELESTWSDLSVDNTSICPFTLPDKDRNDLEAEMQGVIRGMEAMRSIRDSLGELFPEQGIVRPEQFDETLDALNQMKEQVISAFASTPEEKEAWERNWPFET</sequence>
<accession>A0A9P4TIS0</accession>
<dbReference type="Proteomes" id="UP000801428">
    <property type="component" value="Unassembled WGS sequence"/>
</dbReference>
<dbReference type="SUPFAM" id="SSF56112">
    <property type="entry name" value="Protein kinase-like (PK-like)"/>
    <property type="match status" value="1"/>
</dbReference>
<feature type="domain" description="Aminoglycoside phosphotransferase" evidence="1">
    <location>
        <begin position="299"/>
        <end position="335"/>
    </location>
</feature>
<dbReference type="Pfam" id="PF01636">
    <property type="entry name" value="APH"/>
    <property type="match status" value="1"/>
</dbReference>
<reference evidence="2" key="1">
    <citation type="submission" date="2019-04" db="EMBL/GenBank/DDBJ databases">
        <title>Sequencing of skin fungus with MAO and IRED activity.</title>
        <authorList>
            <person name="Marsaioli A.J."/>
            <person name="Bonatto J.M.C."/>
            <person name="Reis Junior O."/>
        </authorList>
    </citation>
    <scope>NUCLEOTIDE SEQUENCE</scope>
    <source>
        <strain evidence="2">30M1</strain>
    </source>
</reference>
<evidence type="ECO:0000313" key="3">
    <source>
        <dbReference type="Proteomes" id="UP000801428"/>
    </source>
</evidence>
<proteinExistence type="predicted"/>
<dbReference type="GO" id="GO:0005739">
    <property type="term" value="C:mitochondrion"/>
    <property type="evidence" value="ECO:0007669"/>
    <property type="project" value="TreeGrafter"/>
</dbReference>
<dbReference type="InterPro" id="IPR002575">
    <property type="entry name" value="Aminoglycoside_PTrfase"/>
</dbReference>
<dbReference type="Gene3D" id="3.90.1200.10">
    <property type="match status" value="1"/>
</dbReference>
<evidence type="ECO:0000259" key="1">
    <source>
        <dbReference type="Pfam" id="PF01636"/>
    </source>
</evidence>
<dbReference type="InterPro" id="IPR011009">
    <property type="entry name" value="Kinase-like_dom_sf"/>
</dbReference>
<dbReference type="PANTHER" id="PTHR36091:SF2">
    <property type="entry name" value="AMINOGLYCOSIDE PHOSPHOTRANSFERASE DOMAIN-CONTAINING PROTEIN"/>
    <property type="match status" value="1"/>
</dbReference>
<organism evidence="2 3">
    <name type="scientific">Curvularia kusanoi</name>
    <name type="common">Cochliobolus kusanoi</name>
    <dbReference type="NCBI Taxonomy" id="90978"/>
    <lineage>
        <taxon>Eukaryota</taxon>
        <taxon>Fungi</taxon>
        <taxon>Dikarya</taxon>
        <taxon>Ascomycota</taxon>
        <taxon>Pezizomycotina</taxon>
        <taxon>Dothideomycetes</taxon>
        <taxon>Pleosporomycetidae</taxon>
        <taxon>Pleosporales</taxon>
        <taxon>Pleosporineae</taxon>
        <taxon>Pleosporaceae</taxon>
        <taxon>Curvularia</taxon>
    </lineage>
</organism>
<evidence type="ECO:0000313" key="2">
    <source>
        <dbReference type="EMBL" id="KAF3005696.1"/>
    </source>
</evidence>
<protein>
    <recommendedName>
        <fullName evidence="1">Aminoglycoside phosphotransferase domain-containing protein</fullName>
    </recommendedName>
</protein>
<dbReference type="AlphaFoldDB" id="A0A9P4TIS0"/>
<dbReference type="InterPro" id="IPR051035">
    <property type="entry name" value="Mito_inheritance_9"/>
</dbReference>
<dbReference type="OrthoDB" id="2831558at2759"/>